<feature type="compositionally biased region" description="Basic and acidic residues" evidence="1">
    <location>
        <begin position="96"/>
        <end position="108"/>
    </location>
</feature>
<accession>A0A6U6HEU4</accession>
<dbReference type="AlphaFoldDB" id="A0A6U6HEU4"/>
<organism evidence="3">
    <name type="scientific">Odontella aurita</name>
    <dbReference type="NCBI Taxonomy" id="265563"/>
    <lineage>
        <taxon>Eukaryota</taxon>
        <taxon>Sar</taxon>
        <taxon>Stramenopiles</taxon>
        <taxon>Ochrophyta</taxon>
        <taxon>Bacillariophyta</taxon>
        <taxon>Mediophyceae</taxon>
        <taxon>Biddulphiophycidae</taxon>
        <taxon>Eupodiscales</taxon>
        <taxon>Odontellaceae</taxon>
        <taxon>Odontella</taxon>
    </lineage>
</organism>
<proteinExistence type="predicted"/>
<feature type="region of interest" description="Disordered" evidence="1">
    <location>
        <begin position="71"/>
        <end position="108"/>
    </location>
</feature>
<dbReference type="EMBL" id="HBKQ01041307">
    <property type="protein sequence ID" value="CAE2265017.1"/>
    <property type="molecule type" value="Transcribed_RNA"/>
</dbReference>
<dbReference type="EMBL" id="HBKQ01041311">
    <property type="protein sequence ID" value="CAE2265025.1"/>
    <property type="molecule type" value="Transcribed_RNA"/>
</dbReference>
<evidence type="ECO:0000313" key="2">
    <source>
        <dbReference type="EMBL" id="CAE2265017.1"/>
    </source>
</evidence>
<evidence type="ECO:0000313" key="3">
    <source>
        <dbReference type="EMBL" id="CAE2265024.1"/>
    </source>
</evidence>
<gene>
    <name evidence="2" type="ORF">OAUR00152_LOCUS28492</name>
    <name evidence="3" type="ORF">OAUR00152_LOCUS28494</name>
    <name evidence="4" type="ORF">OAUR00152_LOCUS28495</name>
</gene>
<name>A0A6U6HEU4_9STRA</name>
<dbReference type="EMBL" id="HBKQ01041310">
    <property type="protein sequence ID" value="CAE2265024.1"/>
    <property type="molecule type" value="Transcribed_RNA"/>
</dbReference>
<protein>
    <submittedName>
        <fullName evidence="3">Uncharacterized protein</fullName>
    </submittedName>
</protein>
<evidence type="ECO:0000256" key="1">
    <source>
        <dbReference type="SAM" id="MobiDB-lite"/>
    </source>
</evidence>
<evidence type="ECO:0000313" key="4">
    <source>
        <dbReference type="EMBL" id="CAE2265025.1"/>
    </source>
</evidence>
<reference evidence="3" key="1">
    <citation type="submission" date="2021-01" db="EMBL/GenBank/DDBJ databases">
        <authorList>
            <person name="Corre E."/>
            <person name="Pelletier E."/>
            <person name="Niang G."/>
            <person name="Scheremetjew M."/>
            <person name="Finn R."/>
            <person name="Kale V."/>
            <person name="Holt S."/>
            <person name="Cochrane G."/>
            <person name="Meng A."/>
            <person name="Brown T."/>
            <person name="Cohen L."/>
        </authorList>
    </citation>
    <scope>NUCLEOTIDE SEQUENCE</scope>
    <source>
        <strain evidence="3">Isolate 1302-5</strain>
    </source>
</reference>
<sequence length="108" mass="12682">MHYSLLLGNKSSGGGIHGWVKSFVHDWGVSKKYLPKMFKLVMDLDFDSMRKERKDKMQTIFNSPGRRAQVFSGLNSYKKNRQRKDRDTPDALQPKQIREEYKAMPEED</sequence>